<keyword evidence="4 9" id="KW-0812">Transmembrane</keyword>
<accession>A0A177WV07</accession>
<feature type="transmembrane region" description="Helical" evidence="9">
    <location>
        <begin position="121"/>
        <end position="141"/>
    </location>
</feature>
<feature type="transmembrane region" description="Helical" evidence="9">
    <location>
        <begin position="215"/>
        <end position="239"/>
    </location>
</feature>
<dbReference type="EMBL" id="DS022310">
    <property type="protein sequence ID" value="OAJ43514.1"/>
    <property type="molecule type" value="Genomic_DNA"/>
</dbReference>
<comment type="function">
    <text evidence="1">Fluoride channel required for the rapid expulsion of cytoplasmic fluoride.</text>
</comment>
<comment type="catalytic activity">
    <reaction evidence="8">
        <text>fluoride(in) = fluoride(out)</text>
        <dbReference type="Rhea" id="RHEA:76159"/>
        <dbReference type="ChEBI" id="CHEBI:17051"/>
    </reaction>
    <physiologicalReaction direction="left-to-right" evidence="8">
        <dbReference type="Rhea" id="RHEA:76160"/>
    </physiologicalReaction>
</comment>
<feature type="transmembrane region" description="Helical" evidence="9">
    <location>
        <begin position="306"/>
        <end position="326"/>
    </location>
</feature>
<feature type="transmembrane region" description="Helical" evidence="9">
    <location>
        <begin position="93"/>
        <end position="109"/>
    </location>
</feature>
<dbReference type="Proteomes" id="UP000077115">
    <property type="component" value="Unassembled WGS sequence"/>
</dbReference>
<keyword evidence="3" id="KW-1003">Cell membrane</keyword>
<organism evidence="10 11">
    <name type="scientific">Batrachochytrium dendrobatidis (strain JEL423)</name>
    <dbReference type="NCBI Taxonomy" id="403673"/>
    <lineage>
        <taxon>Eukaryota</taxon>
        <taxon>Fungi</taxon>
        <taxon>Fungi incertae sedis</taxon>
        <taxon>Chytridiomycota</taxon>
        <taxon>Chytridiomycota incertae sedis</taxon>
        <taxon>Chytridiomycetes</taxon>
        <taxon>Rhizophydiales</taxon>
        <taxon>Rhizophydiales incertae sedis</taxon>
        <taxon>Batrachochytrium</taxon>
    </lineage>
</organism>
<comment type="subcellular location">
    <subcellularLocation>
        <location evidence="2">Cell membrane</location>
        <topology evidence="2">Multi-pass membrane protein</topology>
    </subcellularLocation>
</comment>
<evidence type="ECO:0000313" key="11">
    <source>
        <dbReference type="Proteomes" id="UP000077115"/>
    </source>
</evidence>
<evidence type="ECO:0000256" key="8">
    <source>
        <dbReference type="ARBA" id="ARBA00035585"/>
    </source>
</evidence>
<dbReference type="Pfam" id="PF02537">
    <property type="entry name" value="CRCB"/>
    <property type="match status" value="2"/>
</dbReference>
<gene>
    <name evidence="10" type="ORF">BDEG_26871</name>
</gene>
<evidence type="ECO:0000256" key="6">
    <source>
        <dbReference type="ARBA" id="ARBA00023136"/>
    </source>
</evidence>
<evidence type="ECO:0000256" key="7">
    <source>
        <dbReference type="ARBA" id="ARBA00035120"/>
    </source>
</evidence>
<evidence type="ECO:0000256" key="2">
    <source>
        <dbReference type="ARBA" id="ARBA00004651"/>
    </source>
</evidence>
<dbReference type="InterPro" id="IPR003691">
    <property type="entry name" value="FluC"/>
</dbReference>
<evidence type="ECO:0000256" key="1">
    <source>
        <dbReference type="ARBA" id="ARBA00002598"/>
    </source>
</evidence>
<name>A0A177WV07_BATDL</name>
<evidence type="ECO:0000313" key="10">
    <source>
        <dbReference type="EMBL" id="OAJ43514.1"/>
    </source>
</evidence>
<evidence type="ECO:0000256" key="4">
    <source>
        <dbReference type="ARBA" id="ARBA00022692"/>
    </source>
</evidence>
<proteinExistence type="inferred from homology"/>
<dbReference type="PANTHER" id="PTHR28259:SF1">
    <property type="entry name" value="FLUORIDE EXPORT PROTEIN 1-RELATED"/>
    <property type="match status" value="1"/>
</dbReference>
<feature type="transmembrane region" description="Helical" evidence="9">
    <location>
        <begin position="61"/>
        <end position="81"/>
    </location>
</feature>
<evidence type="ECO:0008006" key="12">
    <source>
        <dbReference type="Google" id="ProtNLM"/>
    </source>
</evidence>
<protein>
    <recommendedName>
        <fullName evidence="12">Fluoride ion transporter CrcB</fullName>
    </recommendedName>
</protein>
<dbReference type="STRING" id="403673.A0A177WV07"/>
<dbReference type="GO" id="GO:1903425">
    <property type="term" value="F:fluoride transmembrane transporter activity"/>
    <property type="evidence" value="ECO:0007669"/>
    <property type="project" value="TreeGrafter"/>
</dbReference>
<evidence type="ECO:0000256" key="3">
    <source>
        <dbReference type="ARBA" id="ARBA00022475"/>
    </source>
</evidence>
<comment type="similarity">
    <text evidence="7">Belongs to the fluoride channel Fluc/FEX (TC 1.A.43) family.</text>
</comment>
<feature type="transmembrane region" description="Helical" evidence="9">
    <location>
        <begin position="161"/>
        <end position="194"/>
    </location>
</feature>
<dbReference type="AlphaFoldDB" id="A0A177WV07"/>
<dbReference type="OrthoDB" id="409792at2759"/>
<sequence>MQVTDANLLQPQHNTIVTDGVNDMVDSSSYILRQSFVNEPLHVQEPISHCRGLNLTFTIPLVLQLILWSCIGVLIRIGLLHMHTYDEAPVVPILYPQVVGCVIMGWISYNKQELASRFPNLLVGLSTGLCGSITTFSSFTLLTYQEFSGLGLTRRSPINNIIAGLALIGLTIGMSSISLATGLHVASLFPVLNLQALEPATKAKLDSLQSRLESCLGDIWIPLVLCLIIYISGVGVVIAGVSTTSIAFTLLFSPFGTLIRYILSQYNGLYSTFPIGTFLVNVVGSMILIGIYILKTISVSGSVPCAVLVGLADGFCGCLTTISTFAMELSLLPVRSSYIYCLASICMSQFLGMLIAGTWAWYSPVAALQPTCIA</sequence>
<feature type="transmembrane region" description="Helical" evidence="9">
    <location>
        <begin position="338"/>
        <end position="362"/>
    </location>
</feature>
<keyword evidence="6 9" id="KW-0472">Membrane</keyword>
<reference evidence="10 11" key="1">
    <citation type="submission" date="2006-10" db="EMBL/GenBank/DDBJ databases">
        <title>The Genome Sequence of Batrachochytrium dendrobatidis JEL423.</title>
        <authorList>
            <consortium name="The Broad Institute Genome Sequencing Platform"/>
            <person name="Birren B."/>
            <person name="Lander E."/>
            <person name="Galagan J."/>
            <person name="Cuomo C."/>
            <person name="Devon K."/>
            <person name="Jaffe D."/>
            <person name="Butler J."/>
            <person name="Alvarez P."/>
            <person name="Gnerre S."/>
            <person name="Grabherr M."/>
            <person name="Kleber M."/>
            <person name="Mauceli E."/>
            <person name="Brockman W."/>
            <person name="Young S."/>
            <person name="LaButti K."/>
            <person name="Sykes S."/>
            <person name="DeCaprio D."/>
            <person name="Crawford M."/>
            <person name="Koehrsen M."/>
            <person name="Engels R."/>
            <person name="Montgomery P."/>
            <person name="Pearson M."/>
            <person name="Howarth C."/>
            <person name="Larson L."/>
            <person name="White J."/>
            <person name="O'Leary S."/>
            <person name="Kodira C."/>
            <person name="Zeng Q."/>
            <person name="Yandava C."/>
            <person name="Alvarado L."/>
            <person name="Longcore J."/>
            <person name="James T."/>
        </authorList>
    </citation>
    <scope>NUCLEOTIDE SEQUENCE [LARGE SCALE GENOMIC DNA]</scope>
    <source>
        <strain evidence="10 11">JEL423</strain>
    </source>
</reference>
<evidence type="ECO:0000256" key="5">
    <source>
        <dbReference type="ARBA" id="ARBA00022989"/>
    </source>
</evidence>
<keyword evidence="5 9" id="KW-1133">Transmembrane helix</keyword>
<evidence type="ECO:0000256" key="9">
    <source>
        <dbReference type="SAM" id="Phobius"/>
    </source>
</evidence>
<reference evidence="10 11" key="2">
    <citation type="submission" date="2016-05" db="EMBL/GenBank/DDBJ databases">
        <title>Lineage-specific infection strategies underlie the spectrum of fungal disease in amphibians.</title>
        <authorList>
            <person name="Cuomo C.A."/>
            <person name="Farrer R.A."/>
            <person name="James T."/>
            <person name="Longcore J."/>
            <person name="Birren B."/>
        </authorList>
    </citation>
    <scope>NUCLEOTIDE SEQUENCE [LARGE SCALE GENOMIC DNA]</scope>
    <source>
        <strain evidence="10 11">JEL423</strain>
    </source>
</reference>
<feature type="transmembrane region" description="Helical" evidence="9">
    <location>
        <begin position="275"/>
        <end position="294"/>
    </location>
</feature>
<dbReference type="VEuPathDB" id="FungiDB:BDEG_26871"/>
<dbReference type="GO" id="GO:0005886">
    <property type="term" value="C:plasma membrane"/>
    <property type="evidence" value="ECO:0007669"/>
    <property type="project" value="UniProtKB-SubCell"/>
</dbReference>
<dbReference type="PANTHER" id="PTHR28259">
    <property type="entry name" value="FLUORIDE EXPORT PROTEIN 1-RELATED"/>
    <property type="match status" value="1"/>
</dbReference>
<feature type="transmembrane region" description="Helical" evidence="9">
    <location>
        <begin position="245"/>
        <end position="263"/>
    </location>
</feature>